<evidence type="ECO:0000259" key="5">
    <source>
        <dbReference type="Pfam" id="PF05726"/>
    </source>
</evidence>
<dbReference type="Pfam" id="PF05726">
    <property type="entry name" value="Pirin_C"/>
    <property type="match status" value="1"/>
</dbReference>
<organism evidence="6">
    <name type="scientific">Streptomyces sp. NBC_00119</name>
    <dbReference type="NCBI Taxonomy" id="2975659"/>
    <lineage>
        <taxon>Bacteria</taxon>
        <taxon>Bacillati</taxon>
        <taxon>Actinomycetota</taxon>
        <taxon>Actinomycetes</taxon>
        <taxon>Kitasatosporales</taxon>
        <taxon>Streptomycetaceae</taxon>
        <taxon>Streptomyces</taxon>
    </lineage>
</organism>
<dbReference type="InterPro" id="IPR008778">
    <property type="entry name" value="Pirin_C_dom"/>
</dbReference>
<feature type="binding site" evidence="2">
    <location>
        <position position="122"/>
    </location>
    <ligand>
        <name>Fe cation</name>
        <dbReference type="ChEBI" id="CHEBI:24875"/>
    </ligand>
</feature>
<evidence type="ECO:0000256" key="3">
    <source>
        <dbReference type="RuleBase" id="RU003457"/>
    </source>
</evidence>
<comment type="similarity">
    <text evidence="1 3">Belongs to the pirin family.</text>
</comment>
<evidence type="ECO:0000256" key="2">
    <source>
        <dbReference type="PIRSR" id="PIRSR006232-1"/>
    </source>
</evidence>
<comment type="cofactor">
    <cofactor evidence="2">
        <name>Fe cation</name>
        <dbReference type="ChEBI" id="CHEBI:24875"/>
    </cofactor>
    <text evidence="2">Binds 1 Fe cation per subunit.</text>
</comment>
<gene>
    <name evidence="6" type="ORF">OHU69_07915</name>
</gene>
<feature type="binding site" evidence="2">
    <location>
        <position position="80"/>
    </location>
    <ligand>
        <name>Fe cation</name>
        <dbReference type="ChEBI" id="CHEBI:24875"/>
    </ligand>
</feature>
<dbReference type="Gene3D" id="2.60.120.10">
    <property type="entry name" value="Jelly Rolls"/>
    <property type="match status" value="2"/>
</dbReference>
<evidence type="ECO:0000313" key="6">
    <source>
        <dbReference type="EMBL" id="WTS10998.1"/>
    </source>
</evidence>
<reference evidence="6" key="1">
    <citation type="submission" date="2022-10" db="EMBL/GenBank/DDBJ databases">
        <title>The complete genomes of actinobacterial strains from the NBC collection.</title>
        <authorList>
            <person name="Joergensen T.S."/>
            <person name="Alvarez Arevalo M."/>
            <person name="Sterndorff E.B."/>
            <person name="Faurdal D."/>
            <person name="Vuksanovic O."/>
            <person name="Mourched A.-S."/>
            <person name="Charusanti P."/>
            <person name="Shaw S."/>
            <person name="Blin K."/>
            <person name="Weber T."/>
        </authorList>
    </citation>
    <scope>NUCLEOTIDE SEQUENCE</scope>
    <source>
        <strain evidence="6">NBC_00119</strain>
    </source>
</reference>
<dbReference type="SUPFAM" id="SSF51182">
    <property type="entry name" value="RmlC-like cupins"/>
    <property type="match status" value="1"/>
</dbReference>
<feature type="domain" description="Pirin C-terminal" evidence="5">
    <location>
        <begin position="193"/>
        <end position="292"/>
    </location>
</feature>
<dbReference type="CDD" id="cd02247">
    <property type="entry name" value="cupin_pirin_C"/>
    <property type="match status" value="1"/>
</dbReference>
<dbReference type="InterPro" id="IPR011051">
    <property type="entry name" value="RmlC_Cupin_sf"/>
</dbReference>
<dbReference type="PIRSF" id="PIRSF006232">
    <property type="entry name" value="Pirin"/>
    <property type="match status" value="1"/>
</dbReference>
<proteinExistence type="inferred from homology"/>
<accession>A0AAU1U2Z1</accession>
<keyword evidence="2" id="KW-0408">Iron</keyword>
<feature type="binding site" evidence="2">
    <location>
        <position position="78"/>
    </location>
    <ligand>
        <name>Fe cation</name>
        <dbReference type="ChEBI" id="CHEBI:24875"/>
    </ligand>
</feature>
<protein>
    <submittedName>
        <fullName evidence="6">Pirin family protein</fullName>
    </submittedName>
</protein>
<dbReference type="InterPro" id="IPR014710">
    <property type="entry name" value="RmlC-like_jellyroll"/>
</dbReference>
<feature type="binding site" evidence="2">
    <location>
        <position position="124"/>
    </location>
    <ligand>
        <name>Fe cation</name>
        <dbReference type="ChEBI" id="CHEBI:24875"/>
    </ligand>
</feature>
<sequence length="321" mass="35235">MSNLDREAEPTICGGRGFVVAEPERELLSPRRVKLGESTEVRRLLPNLGRRMVGAWAFVDHYGPDDIADEPGMQVPPHPHMGLQTVSWLHEGEVLHRDSTGSLQTIRPRELGLMTSGRAISHSEESPRPHARLLHGAQLWVALPDSHRHTEPRFEHHGDLPRVTAPGLSATLILGELDGAVSPGTTYTPIVGADLSLTRGADLSVPLEPDFEYAVLSMSGEAHVDGVPVLPGSMLYLGCGRTELPLRAESDASLMLLGGEPFDEELIMWWNFIGRTQDDITQAREDWMSGSRFGEVKGYDGERLDAPALPPVPLKPRGRVR</sequence>
<evidence type="ECO:0000256" key="1">
    <source>
        <dbReference type="ARBA" id="ARBA00008416"/>
    </source>
</evidence>
<dbReference type="InterPro" id="IPR003829">
    <property type="entry name" value="Pirin_N_dom"/>
</dbReference>
<dbReference type="Pfam" id="PF02678">
    <property type="entry name" value="Pirin"/>
    <property type="match status" value="1"/>
</dbReference>
<dbReference type="GO" id="GO:0046872">
    <property type="term" value="F:metal ion binding"/>
    <property type="evidence" value="ECO:0007669"/>
    <property type="project" value="UniProtKB-KW"/>
</dbReference>
<dbReference type="PANTHER" id="PTHR13903:SF8">
    <property type="entry name" value="PIRIN"/>
    <property type="match status" value="1"/>
</dbReference>
<dbReference type="InterPro" id="IPR012093">
    <property type="entry name" value="Pirin"/>
</dbReference>
<dbReference type="PANTHER" id="PTHR13903">
    <property type="entry name" value="PIRIN-RELATED"/>
    <property type="match status" value="1"/>
</dbReference>
<evidence type="ECO:0000259" key="4">
    <source>
        <dbReference type="Pfam" id="PF02678"/>
    </source>
</evidence>
<feature type="domain" description="Pirin N-terminal" evidence="4">
    <location>
        <begin position="41"/>
        <end position="141"/>
    </location>
</feature>
<name>A0AAU1U2Z1_9ACTN</name>
<dbReference type="EMBL" id="CP108195">
    <property type="protein sequence ID" value="WTS10998.1"/>
    <property type="molecule type" value="Genomic_DNA"/>
</dbReference>
<keyword evidence="2" id="KW-0479">Metal-binding</keyword>
<dbReference type="AlphaFoldDB" id="A0AAU1U2Z1"/>